<reference evidence="9" key="2">
    <citation type="submission" date="2023-05" db="EMBL/GenBank/DDBJ databases">
        <authorList>
            <consortium name="Lawrence Berkeley National Laboratory"/>
            <person name="Steindorff A."/>
            <person name="Hensen N."/>
            <person name="Bonometti L."/>
            <person name="Westerberg I."/>
            <person name="Brannstrom I.O."/>
            <person name="Guillou S."/>
            <person name="Cros-Aarteil S."/>
            <person name="Calhoun S."/>
            <person name="Haridas S."/>
            <person name="Kuo A."/>
            <person name="Mondo S."/>
            <person name="Pangilinan J."/>
            <person name="Riley R."/>
            <person name="Labutti K."/>
            <person name="Andreopoulos B."/>
            <person name="Lipzen A."/>
            <person name="Chen C."/>
            <person name="Yanf M."/>
            <person name="Daum C."/>
            <person name="Ng V."/>
            <person name="Clum A."/>
            <person name="Ohm R."/>
            <person name="Martin F."/>
            <person name="Silar P."/>
            <person name="Natvig D."/>
            <person name="Lalanne C."/>
            <person name="Gautier V."/>
            <person name="Ament-Velasquez S.L."/>
            <person name="Kruys A."/>
            <person name="Hutchinson M.I."/>
            <person name="Powell A.J."/>
            <person name="Barry K."/>
            <person name="Miller A.N."/>
            <person name="Grigoriev I.V."/>
            <person name="Debuchy R."/>
            <person name="Gladieux P."/>
            <person name="Thoren M.H."/>
            <person name="Johannesson H."/>
        </authorList>
    </citation>
    <scope>NUCLEOTIDE SEQUENCE</scope>
    <source>
        <strain evidence="9">CBS 532.94</strain>
    </source>
</reference>
<accession>A0AAN7H7A4</accession>
<dbReference type="Proteomes" id="UP001303760">
    <property type="component" value="Unassembled WGS sequence"/>
</dbReference>
<feature type="domain" description="DUF7580" evidence="8">
    <location>
        <begin position="181"/>
        <end position="506"/>
    </location>
</feature>
<dbReference type="PANTHER" id="PTHR43806:SF11">
    <property type="entry name" value="CEREVISIN-RELATED"/>
    <property type="match status" value="1"/>
</dbReference>
<dbReference type="PANTHER" id="PTHR43806">
    <property type="entry name" value="PEPTIDASE S8"/>
    <property type="match status" value="1"/>
</dbReference>
<dbReference type="InterPro" id="IPR050131">
    <property type="entry name" value="Peptidase_S8_subtilisin-like"/>
</dbReference>
<keyword evidence="4 5" id="KW-0720">Serine protease</keyword>
<feature type="active site" description="Charge relay system" evidence="5">
    <location>
        <position position="639"/>
    </location>
</feature>
<dbReference type="Pfam" id="PF24476">
    <property type="entry name" value="DUF7580"/>
    <property type="match status" value="1"/>
</dbReference>
<evidence type="ECO:0000256" key="5">
    <source>
        <dbReference type="PROSITE-ProRule" id="PRU01240"/>
    </source>
</evidence>
<evidence type="ECO:0000259" key="8">
    <source>
        <dbReference type="Pfam" id="PF24476"/>
    </source>
</evidence>
<dbReference type="SUPFAM" id="SSF52743">
    <property type="entry name" value="Subtilisin-like"/>
    <property type="match status" value="1"/>
</dbReference>
<keyword evidence="3 5" id="KW-0378">Hydrolase</keyword>
<dbReference type="InterPro" id="IPR056002">
    <property type="entry name" value="DUF7580"/>
</dbReference>
<evidence type="ECO:0000256" key="2">
    <source>
        <dbReference type="ARBA" id="ARBA00022670"/>
    </source>
</evidence>
<gene>
    <name evidence="9" type="ORF">C8A03DRAFT_47630</name>
</gene>
<dbReference type="PROSITE" id="PS51892">
    <property type="entry name" value="SUBTILASE"/>
    <property type="match status" value="1"/>
</dbReference>
<evidence type="ECO:0000256" key="1">
    <source>
        <dbReference type="ARBA" id="ARBA00011073"/>
    </source>
</evidence>
<dbReference type="GO" id="GO:0004252">
    <property type="term" value="F:serine-type endopeptidase activity"/>
    <property type="evidence" value="ECO:0007669"/>
    <property type="project" value="UniProtKB-UniRule"/>
</dbReference>
<evidence type="ECO:0000313" key="9">
    <source>
        <dbReference type="EMBL" id="KAK4233927.1"/>
    </source>
</evidence>
<dbReference type="GO" id="GO:0006508">
    <property type="term" value="P:proteolysis"/>
    <property type="evidence" value="ECO:0007669"/>
    <property type="project" value="UniProtKB-KW"/>
</dbReference>
<comment type="similarity">
    <text evidence="1 5">Belongs to the peptidase S8 family.</text>
</comment>
<feature type="active site" description="Charge relay system" evidence="5">
    <location>
        <position position="679"/>
    </location>
</feature>
<evidence type="ECO:0008006" key="11">
    <source>
        <dbReference type="Google" id="ProtNLM"/>
    </source>
</evidence>
<evidence type="ECO:0000313" key="10">
    <source>
        <dbReference type="Proteomes" id="UP001303760"/>
    </source>
</evidence>
<organism evidence="9 10">
    <name type="scientific">Achaetomium macrosporum</name>
    <dbReference type="NCBI Taxonomy" id="79813"/>
    <lineage>
        <taxon>Eukaryota</taxon>
        <taxon>Fungi</taxon>
        <taxon>Dikarya</taxon>
        <taxon>Ascomycota</taxon>
        <taxon>Pezizomycotina</taxon>
        <taxon>Sordariomycetes</taxon>
        <taxon>Sordariomycetidae</taxon>
        <taxon>Sordariales</taxon>
        <taxon>Chaetomiaceae</taxon>
        <taxon>Achaetomium</taxon>
    </lineage>
</organism>
<feature type="active site" description="Charge relay system" evidence="5">
    <location>
        <position position="837"/>
    </location>
</feature>
<comment type="caution">
    <text evidence="9">The sequence shown here is derived from an EMBL/GenBank/DDBJ whole genome shotgun (WGS) entry which is preliminary data.</text>
</comment>
<dbReference type="AlphaFoldDB" id="A0AAN7H7A4"/>
<name>A0AAN7H7A4_9PEZI</name>
<feature type="domain" description="Peptidase S8/S53" evidence="7">
    <location>
        <begin position="633"/>
        <end position="853"/>
    </location>
</feature>
<reference evidence="9" key="1">
    <citation type="journal article" date="2023" name="Mol. Phylogenet. Evol.">
        <title>Genome-scale phylogeny and comparative genomics of the fungal order Sordariales.</title>
        <authorList>
            <person name="Hensen N."/>
            <person name="Bonometti L."/>
            <person name="Westerberg I."/>
            <person name="Brannstrom I.O."/>
            <person name="Guillou S."/>
            <person name="Cros-Aarteil S."/>
            <person name="Calhoun S."/>
            <person name="Haridas S."/>
            <person name="Kuo A."/>
            <person name="Mondo S."/>
            <person name="Pangilinan J."/>
            <person name="Riley R."/>
            <person name="LaButti K."/>
            <person name="Andreopoulos B."/>
            <person name="Lipzen A."/>
            <person name="Chen C."/>
            <person name="Yan M."/>
            <person name="Daum C."/>
            <person name="Ng V."/>
            <person name="Clum A."/>
            <person name="Steindorff A."/>
            <person name="Ohm R.A."/>
            <person name="Martin F."/>
            <person name="Silar P."/>
            <person name="Natvig D.O."/>
            <person name="Lalanne C."/>
            <person name="Gautier V."/>
            <person name="Ament-Velasquez S.L."/>
            <person name="Kruys A."/>
            <person name="Hutchinson M.I."/>
            <person name="Powell A.J."/>
            <person name="Barry K."/>
            <person name="Miller A.N."/>
            <person name="Grigoriev I.V."/>
            <person name="Debuchy R."/>
            <person name="Gladieux P."/>
            <person name="Hiltunen Thoren M."/>
            <person name="Johannesson H."/>
        </authorList>
    </citation>
    <scope>NUCLEOTIDE SEQUENCE</scope>
    <source>
        <strain evidence="9">CBS 532.94</strain>
    </source>
</reference>
<dbReference type="InterPro" id="IPR036852">
    <property type="entry name" value="Peptidase_S8/S53_dom_sf"/>
</dbReference>
<evidence type="ECO:0000256" key="6">
    <source>
        <dbReference type="SAM" id="MobiDB-lite"/>
    </source>
</evidence>
<feature type="region of interest" description="Disordered" evidence="6">
    <location>
        <begin position="504"/>
        <end position="536"/>
    </location>
</feature>
<dbReference type="Pfam" id="PF00082">
    <property type="entry name" value="Peptidase_S8"/>
    <property type="match status" value="1"/>
</dbReference>
<keyword evidence="10" id="KW-1185">Reference proteome</keyword>
<dbReference type="EMBL" id="MU860446">
    <property type="protein sequence ID" value="KAK4233927.1"/>
    <property type="molecule type" value="Genomic_DNA"/>
</dbReference>
<dbReference type="CDD" id="cd00306">
    <property type="entry name" value="Peptidases_S8_S53"/>
    <property type="match status" value="1"/>
</dbReference>
<evidence type="ECO:0000259" key="7">
    <source>
        <dbReference type="Pfam" id="PF00082"/>
    </source>
</evidence>
<keyword evidence="2 5" id="KW-0645">Protease</keyword>
<dbReference type="Gene3D" id="3.40.50.200">
    <property type="entry name" value="Peptidase S8/S53 domain"/>
    <property type="match status" value="1"/>
</dbReference>
<evidence type="ECO:0000256" key="4">
    <source>
        <dbReference type="ARBA" id="ARBA00022825"/>
    </source>
</evidence>
<sequence length="935" mass="104366">MPYLIECNEWRLLQTLGLLIKQRKSRVNINLLDSLDSKSETHELFEVEVRRVFMPQDCSRALSATEFDECEQRLKGVCGLLDRIVHPRNGVSQIHVAENNAGYSRLRSLVWLLEHSESDEIVDLARGSQPTLFKSPDDPVELKLSMELVADYNDSLARLLASPVREVRVRPVSKKIWRKTWKDLTLRRQATSALGAIFERLRCGMGHEVMLNVLEDADDGAADPSLDLRLSSCTDSTLCPGDQWLQVRCSPIHSSWDASVAEIQNICLHLRNHAGREEALILLIEQYGLFGAWTPLQPTQAPPALPKENLDKLISSGAFKPLDLLTLTKGVASMRYKPQEKRALAVRLGYCLMDFFDADLSSKRIYFLGSTKASCCRTRNETLYLSFASGLPTTTESHVFQTGHPTLLSFAKLLLEIDFGQNIDLSISSKYDENRGTWAELCSIVDQLENERNDSYLEAVRGCLMAHIRISKALKRGGADGRDAELTIRKQLYRRVVEKLETALAESTPRAGNKRQRSESPEPTSRTKSCLGIRDEQREPSIDASDVCANALPASKRPWMPNSQETESKELSRLCLSSSVLLPGSTGSNPRWQPEREALFHSAIVPEMWLSELTKISRQVESKRRECRVTAPVRVAILDTGLDRHFPVFRERSGLLKSVTDVKDFVTPSTPTATDIFGHGTFMARLIMECAPGVEILVARVAENTNKLKHSQANIKEAILWAGQAGKADIISMSFGFPSDDQGIREAIETVQNQRNENIIFLASAGNSSTDDESFPARHPSVISVYATNCHGVFLQSNSASTSNGAAVLGTYGDDIPAAIREEFRTTYPRVCEPGSSVATAIMAGISATMLAYASVLPSLVSLQGVTVLQHLWTTKGMEAMLYRLAPEDRDRPRLRAVKLMWFWKNRPDDASRYFAICDALWDIDRRLPRLRGTG</sequence>
<protein>
    <recommendedName>
        <fullName evidence="11">Peptidase S8/S53 domain-containing protein</fullName>
    </recommendedName>
</protein>
<proteinExistence type="inferred from homology"/>
<evidence type="ECO:0000256" key="3">
    <source>
        <dbReference type="ARBA" id="ARBA00022801"/>
    </source>
</evidence>
<dbReference type="InterPro" id="IPR000209">
    <property type="entry name" value="Peptidase_S8/S53_dom"/>
</dbReference>